<dbReference type="Gene3D" id="1.10.246.20">
    <property type="entry name" value="Coactivator CBP, KIX domain"/>
    <property type="match status" value="1"/>
</dbReference>
<name>A0ABQ8CH52_BRANA</name>
<feature type="region of interest" description="Disordered" evidence="2">
    <location>
        <begin position="363"/>
        <end position="383"/>
    </location>
</feature>
<evidence type="ECO:0000256" key="2">
    <source>
        <dbReference type="SAM" id="MobiDB-lite"/>
    </source>
</evidence>
<feature type="compositionally biased region" description="Polar residues" evidence="2">
    <location>
        <begin position="256"/>
        <end position="274"/>
    </location>
</feature>
<comment type="caution">
    <text evidence="3">The sequence shown here is derived from an EMBL/GenBank/DDBJ whole genome shotgun (WGS) entry which is preliminary data.</text>
</comment>
<keyword evidence="4" id="KW-1185">Reference proteome</keyword>
<feature type="region of interest" description="Disordered" evidence="2">
    <location>
        <begin position="207"/>
        <end position="274"/>
    </location>
</feature>
<dbReference type="InterPro" id="IPR036529">
    <property type="entry name" value="KIX_dom_sf"/>
</dbReference>
<evidence type="ECO:0000313" key="4">
    <source>
        <dbReference type="Proteomes" id="UP000824890"/>
    </source>
</evidence>
<protein>
    <submittedName>
        <fullName evidence="3">Uncharacterized protein</fullName>
    </submittedName>
</protein>
<feature type="compositionally biased region" description="Low complexity" evidence="2">
    <location>
        <begin position="239"/>
        <end position="248"/>
    </location>
</feature>
<dbReference type="Proteomes" id="UP000824890">
    <property type="component" value="Unassembled WGS sequence"/>
</dbReference>
<evidence type="ECO:0000313" key="3">
    <source>
        <dbReference type="EMBL" id="KAH0916391.1"/>
    </source>
</evidence>
<proteinExistence type="predicted"/>
<gene>
    <name evidence="3" type="ORF">HID58_030837</name>
</gene>
<organism evidence="3 4">
    <name type="scientific">Brassica napus</name>
    <name type="common">Rape</name>
    <dbReference type="NCBI Taxonomy" id="3708"/>
    <lineage>
        <taxon>Eukaryota</taxon>
        <taxon>Viridiplantae</taxon>
        <taxon>Streptophyta</taxon>
        <taxon>Embryophyta</taxon>
        <taxon>Tracheophyta</taxon>
        <taxon>Spermatophyta</taxon>
        <taxon>Magnoliopsida</taxon>
        <taxon>eudicotyledons</taxon>
        <taxon>Gunneridae</taxon>
        <taxon>Pentapetalae</taxon>
        <taxon>rosids</taxon>
        <taxon>malvids</taxon>
        <taxon>Brassicales</taxon>
        <taxon>Brassicaceae</taxon>
        <taxon>Brassiceae</taxon>
        <taxon>Brassica</taxon>
    </lineage>
</organism>
<feature type="region of interest" description="Disordered" evidence="2">
    <location>
        <begin position="158"/>
        <end position="177"/>
    </location>
</feature>
<reference evidence="3 4" key="1">
    <citation type="submission" date="2021-05" db="EMBL/GenBank/DDBJ databases">
        <title>Genome Assembly of Synthetic Allotetraploid Brassica napus Reveals Homoeologous Exchanges between Subgenomes.</title>
        <authorList>
            <person name="Davis J.T."/>
        </authorList>
    </citation>
    <scope>NUCLEOTIDE SEQUENCE [LARGE SCALE GENOMIC DNA]</scope>
    <source>
        <strain evidence="4">cv. Da-Ae</strain>
        <tissue evidence="3">Seedling</tissue>
    </source>
</reference>
<sequence>MNVQAHMSGQQRSGQSPNQGNNGNSQMQNLAGAGGSVGPSRSTVGPMDHDVLKLRQYMQVLVFKVLQQRQPSPADAASKSKYMDVARRLEEGLYKMAISKEDYLNRSTLESRITSLIKNRHLNNHSQRHANPSSVGTMIPTPGLSHAGGNPSSMVRPSANATVAGNNNNSTSTAVNTENVRPAGGFFPLKRSSNLFAGNMSNGYQHSSRNFSLGSGGNMTSMGSQRSTPQMIPTPGFVNSGTNSNSGGFSAEPTVVPQSHQQQQQREVTGGQNSHILSNQMTTGRRPGMQPNAAGVATNSVNGGAGVKERSVDKGNSLTNLQQSIDNFPLSGKQSTIWEGYRTQNPDTLGSGNGMMTNAQNINAASSQSVSRANSSQVSNQLI</sequence>
<accession>A0ABQ8CH52</accession>
<feature type="compositionally biased region" description="Low complexity" evidence="2">
    <location>
        <begin position="8"/>
        <end position="29"/>
    </location>
</feature>
<feature type="region of interest" description="Disordered" evidence="2">
    <location>
        <begin position="1"/>
        <end position="47"/>
    </location>
</feature>
<keyword evidence="1" id="KW-0539">Nucleus</keyword>
<evidence type="ECO:0000256" key="1">
    <source>
        <dbReference type="ARBA" id="ARBA00023242"/>
    </source>
</evidence>
<dbReference type="EMBL" id="JAGKQM010000008">
    <property type="protein sequence ID" value="KAH0916391.1"/>
    <property type="molecule type" value="Genomic_DNA"/>
</dbReference>
<feature type="compositionally biased region" description="Polar residues" evidence="2">
    <location>
        <begin position="207"/>
        <end position="231"/>
    </location>
</feature>